<dbReference type="Pfam" id="PF00005">
    <property type="entry name" value="ABC_tran"/>
    <property type="match status" value="1"/>
</dbReference>
<dbReference type="GO" id="GO:0030256">
    <property type="term" value="C:type I protein secretion system complex"/>
    <property type="evidence" value="ECO:0007669"/>
    <property type="project" value="InterPro"/>
</dbReference>
<dbReference type="NCBIfam" id="TIGR01842">
    <property type="entry name" value="type_I_sec_PrtD"/>
    <property type="match status" value="1"/>
</dbReference>
<comment type="similarity">
    <text evidence="2">Belongs to the ABC transporter superfamily.</text>
</comment>
<evidence type="ECO:0000259" key="12">
    <source>
        <dbReference type="PROSITE" id="PS50893"/>
    </source>
</evidence>
<sequence length="612" mass="64857">MRNSAEVQLRTVLSALKRPLIGISAISCLGNVLMLTSPMFMMLVYNKVLSSKSIPTLAALTFLALLLYAFYGVLEGLRGKLMARVGITFDHRLAPTLFEATLKLPLHFGPHARNHDPLQDLAIIRNYLMGPGPVALLDLPWMPIYFAILFLVNPILFLAAAGGALLLVILSLVNEFVTKGTVKTATQAHSATMTLLLDARRNSEAAAAMSMGDDLCKRWGSGYVNAISHARDLADHASVFSAISKTIRQVLQSAMLALGAFLVIDGLMSPGAMIASSVILARALTPIDLVIGNWRGTSAAWQALRRLRALSAKLPKAAQQQHGMPRPNHALSVRDVAIVPPGGAVATVAGVSFEIEAGDALGIIGPSGCGKSTLVRALVGAWPTARGEVRFDNALIGQYSPEALANAIGHLPQSIELFDGTIAENIARFRKDATAEQVIEAAKMAGVHDMILTFPLGYDTPVGEGGTTLSGGQRQRVGLARALFGNPFLVVLDEPNSNLDPLGEQSLNDAIQQMRQAGKIVVIVAHRPSAIFAANKILSVRSGRAEMFGPKEQVLAALFPRIGQPHKVPQAVNTQSAPQLSPVPAGTAASEGDATVTSLDATRAQRANGHVS</sequence>
<feature type="transmembrane region" description="Helical" evidence="11">
    <location>
        <begin position="254"/>
        <end position="280"/>
    </location>
</feature>
<dbReference type="Gene3D" id="3.40.50.300">
    <property type="entry name" value="P-loop containing nucleotide triphosphate hydrolases"/>
    <property type="match status" value="1"/>
</dbReference>
<dbReference type="PROSITE" id="PS00211">
    <property type="entry name" value="ABC_TRANSPORTER_1"/>
    <property type="match status" value="1"/>
</dbReference>
<dbReference type="GO" id="GO:0016887">
    <property type="term" value="F:ATP hydrolysis activity"/>
    <property type="evidence" value="ECO:0007669"/>
    <property type="project" value="InterPro"/>
</dbReference>
<dbReference type="EMBL" id="CP016618">
    <property type="protein sequence ID" value="ANY83319.1"/>
    <property type="molecule type" value="Genomic_DNA"/>
</dbReference>
<keyword evidence="4" id="KW-1003">Cell membrane</keyword>
<evidence type="ECO:0000256" key="4">
    <source>
        <dbReference type="ARBA" id="ARBA00022475"/>
    </source>
</evidence>
<dbReference type="InterPro" id="IPR003593">
    <property type="entry name" value="AAA+_ATPase"/>
</dbReference>
<dbReference type="RefSeq" id="WP_237050578.1">
    <property type="nucleotide sequence ID" value="NZ_CP016618.1"/>
</dbReference>
<evidence type="ECO:0000313" key="14">
    <source>
        <dbReference type="EMBL" id="ANY83319.1"/>
    </source>
</evidence>
<keyword evidence="7" id="KW-0067">ATP-binding</keyword>
<dbReference type="PROSITE" id="PS50929">
    <property type="entry name" value="ABC_TM1F"/>
    <property type="match status" value="1"/>
</dbReference>
<dbReference type="Gene3D" id="1.20.1560.10">
    <property type="entry name" value="ABC transporter type 1, transmembrane domain"/>
    <property type="match status" value="1"/>
</dbReference>
<dbReference type="KEGG" id="moc:BB934_33995"/>
<geneLocation type="plasmid" evidence="14">
    <name>unnamed3</name>
</geneLocation>
<evidence type="ECO:0008006" key="15">
    <source>
        <dbReference type="Google" id="ProtNLM"/>
    </source>
</evidence>
<dbReference type="InterPro" id="IPR010128">
    <property type="entry name" value="ATPase_T1SS_PrtD-like"/>
</dbReference>
<dbReference type="InterPro" id="IPR027417">
    <property type="entry name" value="P-loop_NTPase"/>
</dbReference>
<evidence type="ECO:0000259" key="13">
    <source>
        <dbReference type="PROSITE" id="PS50929"/>
    </source>
</evidence>
<keyword evidence="5 11" id="KW-0812">Transmembrane</keyword>
<dbReference type="SMART" id="SM00382">
    <property type="entry name" value="AAA"/>
    <property type="match status" value="1"/>
</dbReference>
<feature type="transmembrane region" description="Helical" evidence="11">
    <location>
        <begin position="57"/>
        <end position="74"/>
    </location>
</feature>
<keyword evidence="6" id="KW-0547">Nucleotide-binding</keyword>
<name>A0A1B2ETP9_9HYPH</name>
<dbReference type="SUPFAM" id="SSF90123">
    <property type="entry name" value="ABC transporter transmembrane region"/>
    <property type="match status" value="1"/>
</dbReference>
<feature type="transmembrane region" description="Helical" evidence="11">
    <location>
        <begin position="144"/>
        <end position="173"/>
    </location>
</feature>
<feature type="domain" description="ABC transporter" evidence="12">
    <location>
        <begin position="331"/>
        <end position="567"/>
    </location>
</feature>
<evidence type="ECO:0000256" key="9">
    <source>
        <dbReference type="ARBA" id="ARBA00023136"/>
    </source>
</evidence>
<dbReference type="InterPro" id="IPR003439">
    <property type="entry name" value="ABC_transporter-like_ATP-bd"/>
</dbReference>
<feature type="domain" description="ABC transmembrane type-1" evidence="13">
    <location>
        <begin position="21"/>
        <end position="299"/>
    </location>
</feature>
<protein>
    <recommendedName>
        <fullName evidence="15">Type I secretion protein</fullName>
    </recommendedName>
</protein>
<evidence type="ECO:0000256" key="5">
    <source>
        <dbReference type="ARBA" id="ARBA00022692"/>
    </source>
</evidence>
<accession>A0A1B2ETP9</accession>
<keyword evidence="14" id="KW-0614">Plasmid</keyword>
<feature type="transmembrane region" description="Helical" evidence="11">
    <location>
        <begin position="20"/>
        <end position="45"/>
    </location>
</feature>
<evidence type="ECO:0000256" key="8">
    <source>
        <dbReference type="ARBA" id="ARBA00022989"/>
    </source>
</evidence>
<proteinExistence type="inferred from homology"/>
<dbReference type="Pfam" id="PF00664">
    <property type="entry name" value="ABC_membrane"/>
    <property type="match status" value="1"/>
</dbReference>
<dbReference type="GO" id="GO:0005524">
    <property type="term" value="F:ATP binding"/>
    <property type="evidence" value="ECO:0007669"/>
    <property type="project" value="UniProtKB-KW"/>
</dbReference>
<keyword evidence="9 11" id="KW-0472">Membrane</keyword>
<dbReference type="InterPro" id="IPR017871">
    <property type="entry name" value="ABC_transporter-like_CS"/>
</dbReference>
<evidence type="ECO:0000256" key="1">
    <source>
        <dbReference type="ARBA" id="ARBA00004651"/>
    </source>
</evidence>
<organism evidence="14">
    <name type="scientific">Microvirga ossetica</name>
    <dbReference type="NCBI Taxonomy" id="1882682"/>
    <lineage>
        <taxon>Bacteria</taxon>
        <taxon>Pseudomonadati</taxon>
        <taxon>Pseudomonadota</taxon>
        <taxon>Alphaproteobacteria</taxon>
        <taxon>Hyphomicrobiales</taxon>
        <taxon>Methylobacteriaceae</taxon>
        <taxon>Microvirga</taxon>
    </lineage>
</organism>
<evidence type="ECO:0000256" key="6">
    <source>
        <dbReference type="ARBA" id="ARBA00022741"/>
    </source>
</evidence>
<reference evidence="14" key="1">
    <citation type="submission" date="2016-07" db="EMBL/GenBank/DDBJ databases">
        <title>Microvirga ossetica sp. nov. a new species of rhizobia isolated from root nodules of the legume species Vicia alpestris Steven originated from North Ossetia region in the Caucasus.</title>
        <authorList>
            <person name="Safronova V.I."/>
            <person name="Kuznetsova I.G."/>
            <person name="Sazanova A.L."/>
            <person name="Belimov A."/>
            <person name="Andronov E."/>
            <person name="Osledkin Y.S."/>
            <person name="Onishchuk O.P."/>
            <person name="Kurchak O.N."/>
            <person name="Shaposhnikov A.I."/>
            <person name="Willems A."/>
            <person name="Tikhonovich I.A."/>
        </authorList>
    </citation>
    <scope>NUCLEOTIDE SEQUENCE [LARGE SCALE GENOMIC DNA]</scope>
    <source>
        <strain evidence="14">V5/3M</strain>
        <plasmid evidence="14">unnamed3</plasmid>
    </source>
</reference>
<gene>
    <name evidence="14" type="ORF">BB934_33995</name>
</gene>
<evidence type="ECO:0000256" key="2">
    <source>
        <dbReference type="ARBA" id="ARBA00005417"/>
    </source>
</evidence>
<dbReference type="PANTHER" id="PTHR24221:SF248">
    <property type="entry name" value="ABC TRANSPORTER TRANSMEMBRANE REGION"/>
    <property type="match status" value="1"/>
</dbReference>
<dbReference type="PROSITE" id="PS50893">
    <property type="entry name" value="ABC_TRANSPORTER_2"/>
    <property type="match status" value="1"/>
</dbReference>
<keyword evidence="3" id="KW-0813">Transport</keyword>
<dbReference type="FunFam" id="3.40.50.300:FF:001444">
    <property type="entry name" value="ABC transporter ATP-binding protein"/>
    <property type="match status" value="1"/>
</dbReference>
<dbReference type="GO" id="GO:0140359">
    <property type="term" value="F:ABC-type transporter activity"/>
    <property type="evidence" value="ECO:0007669"/>
    <property type="project" value="InterPro"/>
</dbReference>
<dbReference type="AlphaFoldDB" id="A0A1B2ETP9"/>
<feature type="region of interest" description="Disordered" evidence="10">
    <location>
        <begin position="570"/>
        <end position="595"/>
    </location>
</feature>
<dbReference type="InterPro" id="IPR039421">
    <property type="entry name" value="Type_1_exporter"/>
</dbReference>
<dbReference type="InterPro" id="IPR011527">
    <property type="entry name" value="ABC1_TM_dom"/>
</dbReference>
<evidence type="ECO:0000256" key="11">
    <source>
        <dbReference type="SAM" id="Phobius"/>
    </source>
</evidence>
<dbReference type="PANTHER" id="PTHR24221">
    <property type="entry name" value="ATP-BINDING CASSETTE SUB-FAMILY B"/>
    <property type="match status" value="1"/>
</dbReference>
<dbReference type="GO" id="GO:0005886">
    <property type="term" value="C:plasma membrane"/>
    <property type="evidence" value="ECO:0007669"/>
    <property type="project" value="UniProtKB-SubCell"/>
</dbReference>
<evidence type="ECO:0000256" key="7">
    <source>
        <dbReference type="ARBA" id="ARBA00022840"/>
    </source>
</evidence>
<dbReference type="GO" id="GO:0034040">
    <property type="term" value="F:ATPase-coupled lipid transmembrane transporter activity"/>
    <property type="evidence" value="ECO:0007669"/>
    <property type="project" value="TreeGrafter"/>
</dbReference>
<keyword evidence="8 11" id="KW-1133">Transmembrane helix</keyword>
<dbReference type="GO" id="GO:0030253">
    <property type="term" value="P:protein secretion by the type I secretion system"/>
    <property type="evidence" value="ECO:0007669"/>
    <property type="project" value="InterPro"/>
</dbReference>
<dbReference type="InterPro" id="IPR036640">
    <property type="entry name" value="ABC1_TM_sf"/>
</dbReference>
<evidence type="ECO:0000256" key="10">
    <source>
        <dbReference type="SAM" id="MobiDB-lite"/>
    </source>
</evidence>
<dbReference type="SUPFAM" id="SSF52540">
    <property type="entry name" value="P-loop containing nucleoside triphosphate hydrolases"/>
    <property type="match status" value="1"/>
</dbReference>
<comment type="subcellular location">
    <subcellularLocation>
        <location evidence="1">Cell membrane</location>
        <topology evidence="1">Multi-pass membrane protein</topology>
    </subcellularLocation>
</comment>
<evidence type="ECO:0000256" key="3">
    <source>
        <dbReference type="ARBA" id="ARBA00022448"/>
    </source>
</evidence>